<accession>A0A2T0AS48</accession>
<evidence type="ECO:0000313" key="3">
    <source>
        <dbReference type="Proteomes" id="UP000238415"/>
    </source>
</evidence>
<dbReference type="EMBL" id="PVXM01000025">
    <property type="protein sequence ID" value="PRR72899.1"/>
    <property type="molecule type" value="Genomic_DNA"/>
</dbReference>
<dbReference type="Gene3D" id="1.10.3910.10">
    <property type="entry name" value="SP0561-like"/>
    <property type="match status" value="1"/>
</dbReference>
<dbReference type="OrthoDB" id="15017at2"/>
<dbReference type="AlphaFoldDB" id="A0A2T0AS48"/>
<dbReference type="Pfam" id="PF08984">
    <property type="entry name" value="DUF1858"/>
    <property type="match status" value="1"/>
</dbReference>
<dbReference type="NCBIfam" id="TIGR03980">
    <property type="entry name" value="prismane_assoc"/>
    <property type="match status" value="1"/>
</dbReference>
<keyword evidence="3" id="KW-1185">Reference proteome</keyword>
<evidence type="ECO:0000313" key="2">
    <source>
        <dbReference type="EMBL" id="PRR72899.1"/>
    </source>
</evidence>
<evidence type="ECO:0000259" key="1">
    <source>
        <dbReference type="Pfam" id="PF08984"/>
    </source>
</evidence>
<comment type="caution">
    <text evidence="2">The sequence shown here is derived from an EMBL/GenBank/DDBJ whole genome shotgun (WGS) entry which is preliminary data.</text>
</comment>
<dbReference type="PANTHER" id="PTHR39341:SF1">
    <property type="entry name" value="DUF1858 DOMAIN-CONTAINING PROTEIN"/>
    <property type="match status" value="1"/>
</dbReference>
<protein>
    <recommendedName>
        <fullName evidence="1">DUF1858 domain-containing protein</fullName>
    </recommendedName>
</protein>
<dbReference type="InterPro" id="IPR023883">
    <property type="entry name" value="CHP03980_redox-disulphide"/>
</dbReference>
<sequence>MVAITKEMSITEVVSKYPQTVPVFMEHGMGCLGCAAARFENIEQGARAHGIDVDRLIADLNKVVNKGTGE</sequence>
<dbReference type="InterPro" id="IPR038062">
    <property type="entry name" value="ScdA-like_N_sf"/>
</dbReference>
<name>A0A2T0AS48_9FIRM</name>
<reference evidence="2 3" key="1">
    <citation type="submission" date="2018-03" db="EMBL/GenBank/DDBJ databases">
        <title>Genome sequence of Moorella humiferrea DSM 23265.</title>
        <authorList>
            <person name="Poehlein A."/>
            <person name="Daniel R."/>
        </authorList>
    </citation>
    <scope>NUCLEOTIDE SEQUENCE [LARGE SCALE GENOMIC DNA]</scope>
    <source>
        <strain evidence="2 3">DSM 23265</strain>
    </source>
</reference>
<feature type="domain" description="DUF1858" evidence="1">
    <location>
        <begin position="4"/>
        <end position="57"/>
    </location>
</feature>
<gene>
    <name evidence="2" type="ORF">MOHU_13210</name>
</gene>
<dbReference type="InterPro" id="IPR015077">
    <property type="entry name" value="DUF1858"/>
</dbReference>
<dbReference type="PANTHER" id="PTHR39341">
    <property type="entry name" value="BSL7085 PROTEIN"/>
    <property type="match status" value="1"/>
</dbReference>
<dbReference type="SUPFAM" id="SSF140683">
    <property type="entry name" value="SP0561-like"/>
    <property type="match status" value="1"/>
</dbReference>
<proteinExistence type="predicted"/>
<dbReference type="Proteomes" id="UP000238415">
    <property type="component" value="Unassembled WGS sequence"/>
</dbReference>
<organism evidence="2 3">
    <name type="scientific">Neomoorella humiferrea</name>
    <dbReference type="NCBI Taxonomy" id="676965"/>
    <lineage>
        <taxon>Bacteria</taxon>
        <taxon>Bacillati</taxon>
        <taxon>Bacillota</taxon>
        <taxon>Clostridia</taxon>
        <taxon>Neomoorellales</taxon>
        <taxon>Neomoorellaceae</taxon>
        <taxon>Neomoorella</taxon>
    </lineage>
</organism>